<dbReference type="AlphaFoldDB" id="A0A179G760"/>
<protein>
    <submittedName>
        <fullName evidence="1">Uncharacterized protein</fullName>
    </submittedName>
</protein>
<dbReference type="GeneID" id="28857043"/>
<organism evidence="1 2">
    <name type="scientific">Pochonia chlamydosporia 170</name>
    <dbReference type="NCBI Taxonomy" id="1380566"/>
    <lineage>
        <taxon>Eukaryota</taxon>
        <taxon>Fungi</taxon>
        <taxon>Dikarya</taxon>
        <taxon>Ascomycota</taxon>
        <taxon>Pezizomycotina</taxon>
        <taxon>Sordariomycetes</taxon>
        <taxon>Hypocreomycetidae</taxon>
        <taxon>Hypocreales</taxon>
        <taxon>Clavicipitaceae</taxon>
        <taxon>Pochonia</taxon>
    </lineage>
</organism>
<gene>
    <name evidence="1" type="ORF">VFPPC_15296</name>
</gene>
<sequence length="103" mass="11910">MYQIPPKRDCSVVYPQKVVWVSTRTRDFKRNEQRLKYQGHVSQAFQTYGRQPRKRGTINHQRRRCARIGGAAFGALKCSMPPCLHVSMSPCPSADHVVDYCRN</sequence>
<name>A0A179G760_METCM</name>
<dbReference type="Proteomes" id="UP000078397">
    <property type="component" value="Unassembled WGS sequence"/>
</dbReference>
<evidence type="ECO:0000313" key="2">
    <source>
        <dbReference type="Proteomes" id="UP000078397"/>
    </source>
</evidence>
<reference evidence="1 2" key="1">
    <citation type="journal article" date="2016" name="PLoS Pathog.">
        <title>Biosynthesis of antibiotic leucinostatins in bio-control fungus Purpureocillium lilacinum and their inhibition on phytophthora revealed by genome mining.</title>
        <authorList>
            <person name="Wang G."/>
            <person name="Liu Z."/>
            <person name="Lin R."/>
            <person name="Li E."/>
            <person name="Mao Z."/>
            <person name="Ling J."/>
            <person name="Yang Y."/>
            <person name="Yin W.B."/>
            <person name="Xie B."/>
        </authorList>
    </citation>
    <scope>NUCLEOTIDE SEQUENCE [LARGE SCALE GENOMIC DNA]</scope>
    <source>
        <strain evidence="1">170</strain>
    </source>
</reference>
<comment type="caution">
    <text evidence="1">The sequence shown here is derived from an EMBL/GenBank/DDBJ whole genome shotgun (WGS) entry which is preliminary data.</text>
</comment>
<dbReference type="KEGG" id="pchm:VFPPC_15296"/>
<dbReference type="RefSeq" id="XP_018149461.1">
    <property type="nucleotide sequence ID" value="XM_018293049.1"/>
</dbReference>
<dbReference type="EMBL" id="LSBJ02000001">
    <property type="protein sequence ID" value="OAQ73378.1"/>
    <property type="molecule type" value="Genomic_DNA"/>
</dbReference>
<proteinExistence type="predicted"/>
<keyword evidence="2" id="KW-1185">Reference proteome</keyword>
<accession>A0A179G760</accession>
<evidence type="ECO:0000313" key="1">
    <source>
        <dbReference type="EMBL" id="OAQ73378.1"/>
    </source>
</evidence>